<dbReference type="AlphaFoldDB" id="A0A835UJS6"/>
<reference evidence="2 3" key="1">
    <citation type="journal article" date="2020" name="Nat. Food">
        <title>A phased Vanilla planifolia genome enables genetic improvement of flavour and production.</title>
        <authorList>
            <person name="Hasing T."/>
            <person name="Tang H."/>
            <person name="Brym M."/>
            <person name="Khazi F."/>
            <person name="Huang T."/>
            <person name="Chambers A.H."/>
        </authorList>
    </citation>
    <scope>NUCLEOTIDE SEQUENCE [LARGE SCALE GENOMIC DNA]</scope>
    <source>
        <tissue evidence="2">Leaf</tissue>
    </source>
</reference>
<protein>
    <submittedName>
        <fullName evidence="2">Uncharacterized protein</fullName>
    </submittedName>
</protein>
<proteinExistence type="predicted"/>
<evidence type="ECO:0000313" key="3">
    <source>
        <dbReference type="Proteomes" id="UP000639772"/>
    </source>
</evidence>
<accession>A0A835UJS6</accession>
<name>A0A835UJS6_VANPL</name>
<sequence length="159" mass="17921">MGSAAESDRALGDTLLAAKRTVAIIPRIFPSRPFFLLRWFGPDRGELEATPEYLQLRPVGRPAPPLVLKEYALPSMAVLLVSPFRCRNLTSHSICCFVFFCKLDLFVSFTYFDVSPPFVTLPLESLKKRGTLRTSIFSPNALQLLLIYLFIYLFISAAK</sequence>
<organism evidence="2 3">
    <name type="scientific">Vanilla planifolia</name>
    <name type="common">Vanilla</name>
    <dbReference type="NCBI Taxonomy" id="51239"/>
    <lineage>
        <taxon>Eukaryota</taxon>
        <taxon>Viridiplantae</taxon>
        <taxon>Streptophyta</taxon>
        <taxon>Embryophyta</taxon>
        <taxon>Tracheophyta</taxon>
        <taxon>Spermatophyta</taxon>
        <taxon>Magnoliopsida</taxon>
        <taxon>Liliopsida</taxon>
        <taxon>Asparagales</taxon>
        <taxon>Orchidaceae</taxon>
        <taxon>Vanilloideae</taxon>
        <taxon>Vanilleae</taxon>
        <taxon>Vanilla</taxon>
    </lineage>
</organism>
<gene>
    <name evidence="2" type="ORF">HPP92_020442</name>
</gene>
<keyword evidence="1" id="KW-1133">Transmembrane helix</keyword>
<evidence type="ECO:0000313" key="2">
    <source>
        <dbReference type="EMBL" id="KAG0461966.1"/>
    </source>
</evidence>
<keyword evidence="1" id="KW-0812">Transmembrane</keyword>
<dbReference type="EMBL" id="JADCNM010000011">
    <property type="protein sequence ID" value="KAG0461966.1"/>
    <property type="molecule type" value="Genomic_DNA"/>
</dbReference>
<keyword evidence="1" id="KW-0472">Membrane</keyword>
<evidence type="ECO:0000256" key="1">
    <source>
        <dbReference type="SAM" id="Phobius"/>
    </source>
</evidence>
<comment type="caution">
    <text evidence="2">The sequence shown here is derived from an EMBL/GenBank/DDBJ whole genome shotgun (WGS) entry which is preliminary data.</text>
</comment>
<dbReference type="Proteomes" id="UP000639772">
    <property type="component" value="Chromosome 11"/>
</dbReference>
<feature type="transmembrane region" description="Helical" evidence="1">
    <location>
        <begin position="132"/>
        <end position="155"/>
    </location>
</feature>